<proteinExistence type="predicted"/>
<evidence type="ECO:0000313" key="1">
    <source>
        <dbReference type="EMBL" id="PSL19893.1"/>
    </source>
</evidence>
<dbReference type="EMBL" id="PYGK01000026">
    <property type="protein sequence ID" value="PSL19893.1"/>
    <property type="molecule type" value="Genomic_DNA"/>
</dbReference>
<accession>A0A2P8FDW0</accession>
<reference evidence="1 2" key="1">
    <citation type="submission" date="2018-03" db="EMBL/GenBank/DDBJ databases">
        <title>Genomic Encyclopedia of Archaeal and Bacterial Type Strains, Phase II (KMG-II): from individual species to whole genera.</title>
        <authorList>
            <person name="Goeker M."/>
        </authorList>
    </citation>
    <scope>NUCLEOTIDE SEQUENCE [LARGE SCALE GENOMIC DNA]</scope>
    <source>
        <strain evidence="1 2">DSM 18107</strain>
    </source>
</reference>
<dbReference type="AlphaFoldDB" id="A0A2P8FDW0"/>
<organism evidence="1 2">
    <name type="scientific">Chitinophaga ginsengisoli</name>
    <dbReference type="NCBI Taxonomy" id="363837"/>
    <lineage>
        <taxon>Bacteria</taxon>
        <taxon>Pseudomonadati</taxon>
        <taxon>Bacteroidota</taxon>
        <taxon>Chitinophagia</taxon>
        <taxon>Chitinophagales</taxon>
        <taxon>Chitinophagaceae</taxon>
        <taxon>Chitinophaga</taxon>
    </lineage>
</organism>
<name>A0A2P8FDW0_9BACT</name>
<protein>
    <submittedName>
        <fullName evidence="1">Uncharacterized protein</fullName>
    </submittedName>
</protein>
<evidence type="ECO:0000313" key="2">
    <source>
        <dbReference type="Proteomes" id="UP000240978"/>
    </source>
</evidence>
<sequence>MTVSEEYLTNSISHWRCIFNIMSHDQTAGEAAQYLYEIKTGCNISARESPF</sequence>
<dbReference type="Proteomes" id="UP000240978">
    <property type="component" value="Unassembled WGS sequence"/>
</dbReference>
<gene>
    <name evidence="1" type="ORF">CLV42_1265</name>
</gene>
<keyword evidence="2" id="KW-1185">Reference proteome</keyword>
<comment type="caution">
    <text evidence="1">The sequence shown here is derived from an EMBL/GenBank/DDBJ whole genome shotgun (WGS) entry which is preliminary data.</text>
</comment>